<feature type="signal peptide" evidence="1">
    <location>
        <begin position="1"/>
        <end position="19"/>
    </location>
</feature>
<dbReference type="RefSeq" id="WP_182954563.1">
    <property type="nucleotide sequence ID" value="NZ_WNXC01000001.1"/>
</dbReference>
<dbReference type="Pfam" id="PF01841">
    <property type="entry name" value="Transglut_core"/>
    <property type="match status" value="1"/>
</dbReference>
<name>A0ABR6ETD1_9SPHI</name>
<dbReference type="InterPro" id="IPR024618">
    <property type="entry name" value="DUF3857"/>
</dbReference>
<dbReference type="InterPro" id="IPR002931">
    <property type="entry name" value="Transglutaminase-like"/>
</dbReference>
<dbReference type="EMBL" id="WNXC01000001">
    <property type="protein sequence ID" value="MBB2148520.1"/>
    <property type="molecule type" value="Genomic_DNA"/>
</dbReference>
<gene>
    <name evidence="4" type="ORF">GM920_06300</name>
</gene>
<proteinExistence type="predicted"/>
<dbReference type="SUPFAM" id="SSF54001">
    <property type="entry name" value="Cysteine proteinases"/>
    <property type="match status" value="1"/>
</dbReference>
<dbReference type="InterPro" id="IPR038765">
    <property type="entry name" value="Papain-like_cys_pep_sf"/>
</dbReference>
<evidence type="ECO:0000259" key="3">
    <source>
        <dbReference type="Pfam" id="PF12969"/>
    </source>
</evidence>
<keyword evidence="1" id="KW-0732">Signal</keyword>
<comment type="caution">
    <text evidence="4">The sequence shown here is derived from an EMBL/GenBank/DDBJ whole genome shotgun (WGS) entry which is preliminary data.</text>
</comment>
<feature type="chain" id="PRO_5046618436" evidence="1">
    <location>
        <begin position="20"/>
        <end position="632"/>
    </location>
</feature>
<dbReference type="Gene3D" id="3.10.620.30">
    <property type="match status" value="1"/>
</dbReference>
<dbReference type="Pfam" id="PF12969">
    <property type="entry name" value="DUF3857"/>
    <property type="match status" value="1"/>
</dbReference>
<dbReference type="Gene3D" id="2.60.120.1130">
    <property type="match status" value="1"/>
</dbReference>
<organism evidence="4 5">
    <name type="scientific">Pedobacter gandavensis</name>
    <dbReference type="NCBI Taxonomy" id="2679963"/>
    <lineage>
        <taxon>Bacteria</taxon>
        <taxon>Pseudomonadati</taxon>
        <taxon>Bacteroidota</taxon>
        <taxon>Sphingobacteriia</taxon>
        <taxon>Sphingobacteriales</taxon>
        <taxon>Sphingobacteriaceae</taxon>
        <taxon>Pedobacter</taxon>
    </lineage>
</organism>
<feature type="domain" description="DUF3857" evidence="3">
    <location>
        <begin position="59"/>
        <end position="213"/>
    </location>
</feature>
<sequence>MKKLILLLLSLGTTISGIAQSNYAVDKIPGNLKVNANSVIRDMLTTVEMRDVDQVMVSVKKVITVWNKNGDPRAELALHYNKSTVIQRIKGQLLDAFGNPVYKFSQSDFNDESAVSNGSLYVDYRVKYYSPRVMTYPYTIVYEYELRNKQNLILPEWYGNPYPDQSVESNKYVFITKPADEIRIKESNYSGKAEVQTTEKTKSYTWQLSNKPATKKEPFAPDPEDYTTAVKIAAKQFSYYGHKGQYQNWEELGKWVYEELIKDRQQLPESSIQEVKALVSGLQDDREKAKKIYEYVQKKTRYISVQIGIGGFQPMPAAEVQQMSYGDCKALVNYTQTLLKSVGIPSLYCVVNAGDAKKDMDPNFADMEQGNHIILALPLKADTIWLECTSSENPFGFLGDFTDDRTVFACSPDGGKILHTPKLTTEMNQLNRNVSLQVDSLGNIRGNLKAVYTGAQYDSFNPLIGQPNTEQLKLLKDKYDVDNINFSDFKLSQDKSLKPSTTTSFNLEIPKYVANNNKHFYLELNLFNKNQTIREVKNRTLKVYINRGYTDEDELIFQLPEGYKLELQPKNKEIISAFGSYSSTIKIEGKTIIYKRKMTIKDGTYPAEQYQEFSTFINDISTADQTKIVYTL</sequence>
<keyword evidence="5" id="KW-1185">Reference proteome</keyword>
<dbReference type="Proteomes" id="UP000636110">
    <property type="component" value="Unassembled WGS sequence"/>
</dbReference>
<evidence type="ECO:0000256" key="1">
    <source>
        <dbReference type="SAM" id="SignalP"/>
    </source>
</evidence>
<evidence type="ECO:0000313" key="5">
    <source>
        <dbReference type="Proteomes" id="UP000636110"/>
    </source>
</evidence>
<evidence type="ECO:0000259" key="2">
    <source>
        <dbReference type="Pfam" id="PF01841"/>
    </source>
</evidence>
<accession>A0ABR6ETD1</accession>
<evidence type="ECO:0000313" key="4">
    <source>
        <dbReference type="EMBL" id="MBB2148520.1"/>
    </source>
</evidence>
<protein>
    <submittedName>
        <fullName evidence="4">DUF3857 domain-containing protein</fullName>
    </submittedName>
</protein>
<feature type="domain" description="Transglutaminase-like" evidence="2">
    <location>
        <begin position="277"/>
        <end position="358"/>
    </location>
</feature>
<dbReference type="Gene3D" id="2.60.40.3140">
    <property type="match status" value="1"/>
</dbReference>
<reference evidence="4 5" key="1">
    <citation type="submission" date="2019-11" db="EMBL/GenBank/DDBJ databases">
        <title>Description of Pedobacter sp. LMG 31462T.</title>
        <authorList>
            <person name="Carlier A."/>
            <person name="Qi S."/>
            <person name="Vandamme P."/>
        </authorList>
    </citation>
    <scope>NUCLEOTIDE SEQUENCE [LARGE SCALE GENOMIC DNA]</scope>
    <source>
        <strain evidence="4 5">LMG 31462</strain>
    </source>
</reference>